<accession>A0ABM8NX89</accession>
<dbReference type="Proteomes" id="UP000598032">
    <property type="component" value="Unassembled WGS sequence"/>
</dbReference>
<protein>
    <submittedName>
        <fullName evidence="1">Uncharacterized protein</fullName>
    </submittedName>
</protein>
<gene>
    <name evidence="1" type="ORF">LMG28140_04510</name>
</gene>
<dbReference type="RefSeq" id="WP_201644480.1">
    <property type="nucleotide sequence ID" value="NZ_CAJHCP010000010.1"/>
</dbReference>
<name>A0ABM8NX89_9BURK</name>
<keyword evidence="2" id="KW-1185">Reference proteome</keyword>
<evidence type="ECO:0000313" key="1">
    <source>
        <dbReference type="EMBL" id="CAD6547871.1"/>
    </source>
</evidence>
<proteinExistence type="predicted"/>
<evidence type="ECO:0000313" key="2">
    <source>
        <dbReference type="Proteomes" id="UP000598032"/>
    </source>
</evidence>
<reference evidence="1 2" key="1">
    <citation type="submission" date="2020-10" db="EMBL/GenBank/DDBJ databases">
        <authorList>
            <person name="Peeters C."/>
        </authorList>
    </citation>
    <scope>NUCLEOTIDE SEQUENCE [LARGE SCALE GENOMIC DNA]</scope>
    <source>
        <strain evidence="1 2">LMG 28140</strain>
    </source>
</reference>
<comment type="caution">
    <text evidence="1">The sequence shown here is derived from an EMBL/GenBank/DDBJ whole genome shotgun (WGS) entry which is preliminary data.</text>
</comment>
<sequence>MAVGYFVNGRRVNPHAPGNLLSADAVTHLHGDDFMRTFGAEMFRRLPLEQQAAVVSAWAKANPRKNSERNDAFETLLTAIFAAA</sequence>
<organism evidence="1 2">
    <name type="scientific">Paraburkholderia metrosideri</name>
    <dbReference type="NCBI Taxonomy" id="580937"/>
    <lineage>
        <taxon>Bacteria</taxon>
        <taxon>Pseudomonadati</taxon>
        <taxon>Pseudomonadota</taxon>
        <taxon>Betaproteobacteria</taxon>
        <taxon>Burkholderiales</taxon>
        <taxon>Burkholderiaceae</taxon>
        <taxon>Paraburkholderia</taxon>
    </lineage>
</organism>
<dbReference type="EMBL" id="CAJHCP010000010">
    <property type="protein sequence ID" value="CAD6547871.1"/>
    <property type="molecule type" value="Genomic_DNA"/>
</dbReference>